<comment type="caution">
    <text evidence="8">The sequence shown here is derived from an EMBL/GenBank/DDBJ whole genome shotgun (WGS) entry which is preliminary data.</text>
</comment>
<name>A0A6B1D597_9CHLR</name>
<evidence type="ECO:0000256" key="2">
    <source>
        <dbReference type="ARBA" id="ARBA00022475"/>
    </source>
</evidence>
<reference evidence="8" key="1">
    <citation type="submission" date="2019-09" db="EMBL/GenBank/DDBJ databases">
        <title>Characterisation of the sponge microbiome using genome-centric metagenomics.</title>
        <authorList>
            <person name="Engelberts J.P."/>
            <person name="Robbins S.J."/>
            <person name="De Goeij J.M."/>
            <person name="Aranda M."/>
            <person name="Bell S.C."/>
            <person name="Webster N.S."/>
        </authorList>
    </citation>
    <scope>NUCLEOTIDE SEQUENCE</scope>
    <source>
        <strain evidence="8">SB0661_bin_32</strain>
    </source>
</reference>
<feature type="transmembrane region" description="Helical" evidence="7">
    <location>
        <begin position="255"/>
        <end position="278"/>
    </location>
</feature>
<keyword evidence="4 7" id="KW-1133">Transmembrane helix</keyword>
<proteinExistence type="predicted"/>
<feature type="transmembrane region" description="Helical" evidence="7">
    <location>
        <begin position="57"/>
        <end position="78"/>
    </location>
</feature>
<evidence type="ECO:0000256" key="3">
    <source>
        <dbReference type="ARBA" id="ARBA00022692"/>
    </source>
</evidence>
<evidence type="ECO:0000256" key="6">
    <source>
        <dbReference type="SAM" id="MobiDB-lite"/>
    </source>
</evidence>
<dbReference type="InterPro" id="IPR019108">
    <property type="entry name" value="Caa3_assmbl_CtaG-rel"/>
</dbReference>
<evidence type="ECO:0000256" key="1">
    <source>
        <dbReference type="ARBA" id="ARBA00004651"/>
    </source>
</evidence>
<evidence type="ECO:0000256" key="4">
    <source>
        <dbReference type="ARBA" id="ARBA00022989"/>
    </source>
</evidence>
<feature type="transmembrane region" description="Helical" evidence="7">
    <location>
        <begin position="176"/>
        <end position="195"/>
    </location>
</feature>
<keyword evidence="3 7" id="KW-0812">Transmembrane</keyword>
<feature type="region of interest" description="Disordered" evidence="6">
    <location>
        <begin position="285"/>
        <end position="311"/>
    </location>
</feature>
<accession>A0A6B1D597</accession>
<evidence type="ECO:0000256" key="7">
    <source>
        <dbReference type="SAM" id="Phobius"/>
    </source>
</evidence>
<protein>
    <submittedName>
        <fullName evidence="8">Cytochrome c oxidase assembly protein</fullName>
    </submittedName>
</protein>
<feature type="transmembrane region" description="Helical" evidence="7">
    <location>
        <begin position="136"/>
        <end position="156"/>
    </location>
</feature>
<dbReference type="EMBL" id="VXMH01000037">
    <property type="protein sequence ID" value="MYC95000.1"/>
    <property type="molecule type" value="Genomic_DNA"/>
</dbReference>
<organism evidence="8">
    <name type="scientific">Caldilineaceae bacterium SB0661_bin_32</name>
    <dbReference type="NCBI Taxonomy" id="2605255"/>
    <lineage>
        <taxon>Bacteria</taxon>
        <taxon>Bacillati</taxon>
        <taxon>Chloroflexota</taxon>
        <taxon>Caldilineae</taxon>
        <taxon>Caldilineales</taxon>
        <taxon>Caldilineaceae</taxon>
    </lineage>
</organism>
<evidence type="ECO:0000313" key="8">
    <source>
        <dbReference type="EMBL" id="MYC95000.1"/>
    </source>
</evidence>
<feature type="transmembrane region" description="Helical" evidence="7">
    <location>
        <begin position="207"/>
        <end position="235"/>
    </location>
</feature>
<sequence>MNPLTKALLLSWDLRPEILVPLALLGALHFAGWLRLRRRSDGRFANRWRLASYTGGLLVLALALLSPIAVLSGQLFSIHMVQHLLLIMVAPPLLLLANPFPTFLWALPSRMRVAVAAAFRRLARWLAADSIFSRTLLKAASPASAWALYVLIFFAWHDGNAYSLALRFGSLHGLEHFTFVGAALLFWWHVTAAAPRVHPKPAQWMRVAYVLAMIPPNMLLGIALSFAQTPIYPYYESVPRLYGLSVMDDQVWGGLIMWIPGSMMYVIAALILLARLLVSAEHEGRTGRPHPPVMGLAQRHNGGGPTAVACS</sequence>
<keyword evidence="2" id="KW-1003">Cell membrane</keyword>
<keyword evidence="5 7" id="KW-0472">Membrane</keyword>
<evidence type="ECO:0000256" key="5">
    <source>
        <dbReference type="ARBA" id="ARBA00023136"/>
    </source>
</evidence>
<feature type="transmembrane region" description="Helical" evidence="7">
    <location>
        <begin position="18"/>
        <end position="36"/>
    </location>
</feature>
<gene>
    <name evidence="8" type="ORF">F4X14_08505</name>
</gene>
<comment type="subcellular location">
    <subcellularLocation>
        <location evidence="1">Cell membrane</location>
        <topology evidence="1">Multi-pass membrane protein</topology>
    </subcellularLocation>
</comment>
<dbReference type="Pfam" id="PF09678">
    <property type="entry name" value="Caa3_CtaG"/>
    <property type="match status" value="1"/>
</dbReference>
<feature type="transmembrane region" description="Helical" evidence="7">
    <location>
        <begin position="84"/>
        <end position="107"/>
    </location>
</feature>
<dbReference type="AlphaFoldDB" id="A0A6B1D597"/>
<dbReference type="GO" id="GO:0005886">
    <property type="term" value="C:plasma membrane"/>
    <property type="evidence" value="ECO:0007669"/>
    <property type="project" value="UniProtKB-SubCell"/>
</dbReference>